<dbReference type="Proteomes" id="UP000886005">
    <property type="component" value="Unassembled WGS sequence"/>
</dbReference>
<dbReference type="AlphaFoldDB" id="A0A7V1PUL9"/>
<evidence type="ECO:0000313" key="1">
    <source>
        <dbReference type="EMBL" id="HED09991.1"/>
    </source>
</evidence>
<name>A0A7V1PUL9_CALAY</name>
<gene>
    <name evidence="1" type="ORF">ENJ10_04840</name>
</gene>
<proteinExistence type="predicted"/>
<protein>
    <recommendedName>
        <fullName evidence="2">Penicillin-binding C-terminal domain-containing protein</fullName>
    </recommendedName>
</protein>
<comment type="caution">
    <text evidence="1">The sequence shown here is derived from an EMBL/GenBank/DDBJ whole genome shotgun (WGS) entry which is preliminary data.</text>
</comment>
<sequence>MCYAFVVFSSGGPLNVEALGNRRQKALFSCLLFFTQAGRGTPVFCRLPDEEYPGYTCRPHKMALPAEKGPHRLTLIDDSGHELRIAFEVINE</sequence>
<organism evidence="1">
    <name type="scientific">Caldithrix abyssi</name>
    <dbReference type="NCBI Taxonomy" id="187145"/>
    <lineage>
        <taxon>Bacteria</taxon>
        <taxon>Pseudomonadati</taxon>
        <taxon>Calditrichota</taxon>
        <taxon>Calditrichia</taxon>
        <taxon>Calditrichales</taxon>
        <taxon>Calditrichaceae</taxon>
        <taxon>Caldithrix</taxon>
    </lineage>
</organism>
<accession>A0A7V1PUL9</accession>
<reference evidence="1" key="1">
    <citation type="journal article" date="2020" name="mSystems">
        <title>Genome- and Community-Level Interaction Insights into Carbon Utilization and Element Cycling Functions of Hydrothermarchaeota in Hydrothermal Sediment.</title>
        <authorList>
            <person name="Zhou Z."/>
            <person name="Liu Y."/>
            <person name="Xu W."/>
            <person name="Pan J."/>
            <person name="Luo Z.H."/>
            <person name="Li M."/>
        </authorList>
    </citation>
    <scope>NUCLEOTIDE SEQUENCE [LARGE SCALE GENOMIC DNA]</scope>
    <source>
        <strain evidence="1">HyVt-456</strain>
    </source>
</reference>
<evidence type="ECO:0008006" key="2">
    <source>
        <dbReference type="Google" id="ProtNLM"/>
    </source>
</evidence>
<dbReference type="EMBL" id="DRLD01000129">
    <property type="protein sequence ID" value="HED09991.1"/>
    <property type="molecule type" value="Genomic_DNA"/>
</dbReference>